<feature type="domain" description="Amidohydrolase-related" evidence="5">
    <location>
        <begin position="1"/>
        <end position="164"/>
    </location>
</feature>
<keyword evidence="7" id="KW-1185">Reference proteome</keyword>
<keyword evidence="2" id="KW-0479">Metal-binding</keyword>
<dbReference type="EMBL" id="AP027735">
    <property type="protein sequence ID" value="BDZ56489.1"/>
    <property type="molecule type" value="Genomic_DNA"/>
</dbReference>
<evidence type="ECO:0000313" key="6">
    <source>
        <dbReference type="EMBL" id="BDZ56489.1"/>
    </source>
</evidence>
<comment type="cofactor">
    <cofactor evidence="1">
        <name>Zn(2+)</name>
        <dbReference type="ChEBI" id="CHEBI:29105"/>
    </cofactor>
</comment>
<dbReference type="Gene3D" id="3.20.20.140">
    <property type="entry name" value="Metal-dependent hydrolases"/>
    <property type="match status" value="1"/>
</dbReference>
<dbReference type="SUPFAM" id="SSF51556">
    <property type="entry name" value="Metallo-dependent hydrolases"/>
    <property type="match status" value="1"/>
</dbReference>
<evidence type="ECO:0000256" key="2">
    <source>
        <dbReference type="ARBA" id="ARBA00022723"/>
    </source>
</evidence>
<dbReference type="PANTHER" id="PTHR11271:SF6">
    <property type="entry name" value="GUANINE DEAMINASE"/>
    <property type="match status" value="1"/>
</dbReference>
<reference evidence="7" key="1">
    <citation type="journal article" date="2019" name="Int. J. Syst. Evol. Microbiol.">
        <title>The Global Catalogue of Microorganisms (GCM) 10K type strain sequencing project: providing services to taxonomists for standard genome sequencing and annotation.</title>
        <authorList>
            <consortium name="The Broad Institute Genomics Platform"/>
            <consortium name="The Broad Institute Genome Sequencing Center for Infectious Disease"/>
            <person name="Wu L."/>
            <person name="Ma J."/>
        </authorList>
    </citation>
    <scope>NUCLEOTIDE SEQUENCE [LARGE SCALE GENOMIC DNA]</scope>
    <source>
        <strain evidence="7">NBRC 110608</strain>
    </source>
</reference>
<dbReference type="InterPro" id="IPR051607">
    <property type="entry name" value="Metallo-dep_hydrolases"/>
</dbReference>
<proteinExistence type="predicted"/>
<accession>A0ABN6YGE6</accession>
<evidence type="ECO:0000256" key="1">
    <source>
        <dbReference type="ARBA" id="ARBA00001947"/>
    </source>
</evidence>
<dbReference type="Proteomes" id="UP001321421">
    <property type="component" value="Chromosome"/>
</dbReference>
<evidence type="ECO:0000256" key="3">
    <source>
        <dbReference type="ARBA" id="ARBA00022801"/>
    </source>
</evidence>
<keyword evidence="3" id="KW-0378">Hydrolase</keyword>
<organism evidence="6 7">
    <name type="scientific">Barrientosiimonas endolithica</name>
    <dbReference type="NCBI Taxonomy" id="1535208"/>
    <lineage>
        <taxon>Bacteria</taxon>
        <taxon>Bacillati</taxon>
        <taxon>Actinomycetota</taxon>
        <taxon>Actinomycetes</taxon>
        <taxon>Micrococcales</taxon>
        <taxon>Dermacoccaceae</taxon>
        <taxon>Barrientosiimonas</taxon>
    </lineage>
</organism>
<evidence type="ECO:0000313" key="7">
    <source>
        <dbReference type="Proteomes" id="UP001321421"/>
    </source>
</evidence>
<dbReference type="PANTHER" id="PTHR11271">
    <property type="entry name" value="GUANINE DEAMINASE"/>
    <property type="match status" value="1"/>
</dbReference>
<name>A0ABN6YGE6_9MICO</name>
<keyword evidence="4" id="KW-0862">Zinc</keyword>
<dbReference type="Pfam" id="PF01979">
    <property type="entry name" value="Amidohydro_1"/>
    <property type="match status" value="1"/>
</dbReference>
<gene>
    <name evidence="6" type="ORF">GCM10025872_01460</name>
</gene>
<protein>
    <recommendedName>
        <fullName evidence="5">Amidohydrolase-related domain-containing protein</fullName>
    </recommendedName>
</protein>
<evidence type="ECO:0000256" key="4">
    <source>
        <dbReference type="ARBA" id="ARBA00022833"/>
    </source>
</evidence>
<dbReference type="InterPro" id="IPR032466">
    <property type="entry name" value="Metal_Hydrolase"/>
</dbReference>
<dbReference type="InterPro" id="IPR006680">
    <property type="entry name" value="Amidohydro-rel"/>
</dbReference>
<evidence type="ECO:0000259" key="5">
    <source>
        <dbReference type="Pfam" id="PF01979"/>
    </source>
</evidence>
<sequence length="167" mass="17220">MLAHDVHPTDRELQRLAATGTVISHCPTSNASLGSGLFPMRRHLDAGVRLALGSDVCAGTGFSLLKEGLQAYFAQQLLAGVGVPLTAAHLLWLATRAGAHGLGLGDEVGDLSVGKAFDAVWVRPAEGSTLAVNLQHAVDEPDAVARVFALGTPGDVAQVWVAGSPLL</sequence>